<proteinExistence type="predicted"/>
<dbReference type="Proteomes" id="UP000762676">
    <property type="component" value="Unassembled WGS sequence"/>
</dbReference>
<evidence type="ECO:0000313" key="1">
    <source>
        <dbReference type="EMBL" id="GFR97013.1"/>
    </source>
</evidence>
<evidence type="ECO:0000313" key="2">
    <source>
        <dbReference type="Proteomes" id="UP000762676"/>
    </source>
</evidence>
<accession>A0AAV4HFH4</accession>
<sequence length="85" mass="9721">MQRLRLPGLRLSGYVRCVRPNDYLCPRADTSRYADVTTTDCVTDLGREHTAPGPYPAQRRGKIEQLLYSGPINHRLIILAVRIRE</sequence>
<protein>
    <submittedName>
        <fullName evidence="1">Uncharacterized protein</fullName>
    </submittedName>
</protein>
<comment type="caution">
    <text evidence="1">The sequence shown here is derived from an EMBL/GenBank/DDBJ whole genome shotgun (WGS) entry which is preliminary data.</text>
</comment>
<dbReference type="EMBL" id="BMAT01002009">
    <property type="protein sequence ID" value="GFR97013.1"/>
    <property type="molecule type" value="Genomic_DNA"/>
</dbReference>
<gene>
    <name evidence="1" type="ORF">ElyMa_000982300</name>
</gene>
<name>A0AAV4HFH4_9GAST</name>
<keyword evidence="2" id="KW-1185">Reference proteome</keyword>
<reference evidence="1 2" key="1">
    <citation type="journal article" date="2021" name="Elife">
        <title>Chloroplast acquisition without the gene transfer in kleptoplastic sea slugs, Plakobranchus ocellatus.</title>
        <authorList>
            <person name="Maeda T."/>
            <person name="Takahashi S."/>
            <person name="Yoshida T."/>
            <person name="Shimamura S."/>
            <person name="Takaki Y."/>
            <person name="Nagai Y."/>
            <person name="Toyoda A."/>
            <person name="Suzuki Y."/>
            <person name="Arimoto A."/>
            <person name="Ishii H."/>
            <person name="Satoh N."/>
            <person name="Nishiyama T."/>
            <person name="Hasebe M."/>
            <person name="Maruyama T."/>
            <person name="Minagawa J."/>
            <person name="Obokata J."/>
            <person name="Shigenobu S."/>
        </authorList>
    </citation>
    <scope>NUCLEOTIDE SEQUENCE [LARGE SCALE GENOMIC DNA]</scope>
</reference>
<organism evidence="1 2">
    <name type="scientific">Elysia marginata</name>
    <dbReference type="NCBI Taxonomy" id="1093978"/>
    <lineage>
        <taxon>Eukaryota</taxon>
        <taxon>Metazoa</taxon>
        <taxon>Spiralia</taxon>
        <taxon>Lophotrochozoa</taxon>
        <taxon>Mollusca</taxon>
        <taxon>Gastropoda</taxon>
        <taxon>Heterobranchia</taxon>
        <taxon>Euthyneura</taxon>
        <taxon>Panpulmonata</taxon>
        <taxon>Sacoglossa</taxon>
        <taxon>Placobranchoidea</taxon>
        <taxon>Plakobranchidae</taxon>
        <taxon>Elysia</taxon>
    </lineage>
</organism>
<dbReference type="AlphaFoldDB" id="A0AAV4HFH4"/>